<dbReference type="InterPro" id="IPR014729">
    <property type="entry name" value="Rossmann-like_a/b/a_fold"/>
</dbReference>
<comment type="similarity">
    <text evidence="1 2">Belongs to the universal stress protein A family.</text>
</comment>
<dbReference type="PANTHER" id="PTHR46268">
    <property type="entry name" value="STRESS RESPONSE PROTEIN NHAX"/>
    <property type="match status" value="1"/>
</dbReference>
<dbReference type="InterPro" id="IPR006015">
    <property type="entry name" value="Universal_stress_UspA"/>
</dbReference>
<gene>
    <name evidence="5" type="ordered locus">Adeg_0631</name>
</gene>
<accession>C9RC02</accession>
<dbReference type="AlphaFoldDB" id="C9RC02"/>
<dbReference type="CDD" id="cd00293">
    <property type="entry name" value="USP-like"/>
    <property type="match status" value="1"/>
</dbReference>
<dbReference type="InterPro" id="IPR006016">
    <property type="entry name" value="UspA"/>
</dbReference>
<keyword evidence="3" id="KW-0175">Coiled coil</keyword>
<name>C9RC02_AMMDK</name>
<feature type="domain" description="UspA" evidence="4">
    <location>
        <begin position="10"/>
        <end position="160"/>
    </location>
</feature>
<keyword evidence="2" id="KW-0963">Cytoplasm</keyword>
<dbReference type="eggNOG" id="COG0589">
    <property type="taxonomic scope" value="Bacteria"/>
</dbReference>
<dbReference type="SUPFAM" id="SSF52402">
    <property type="entry name" value="Adenine nucleotide alpha hydrolases-like"/>
    <property type="match status" value="1"/>
</dbReference>
<dbReference type="PRINTS" id="PR01438">
    <property type="entry name" value="UNVRSLSTRESS"/>
</dbReference>
<dbReference type="Proteomes" id="UP000002620">
    <property type="component" value="Chromosome"/>
</dbReference>
<dbReference type="Pfam" id="PF00582">
    <property type="entry name" value="Usp"/>
    <property type="match status" value="1"/>
</dbReference>
<dbReference type="KEGG" id="adg:Adeg_0631"/>
<keyword evidence="6" id="KW-1185">Reference proteome</keyword>
<evidence type="ECO:0000256" key="3">
    <source>
        <dbReference type="SAM" id="Coils"/>
    </source>
</evidence>
<dbReference type="EMBL" id="CP001785">
    <property type="protein sequence ID" value="ACX51779.1"/>
    <property type="molecule type" value="Genomic_DNA"/>
</dbReference>
<proteinExistence type="inferred from homology"/>
<evidence type="ECO:0000313" key="5">
    <source>
        <dbReference type="EMBL" id="ACX51779.1"/>
    </source>
</evidence>
<organism evidence="5 6">
    <name type="scientific">Ammonifex degensii (strain DSM 10501 / KC4)</name>
    <dbReference type="NCBI Taxonomy" id="429009"/>
    <lineage>
        <taxon>Bacteria</taxon>
        <taxon>Bacillati</taxon>
        <taxon>Bacillota</taxon>
        <taxon>Clostridia</taxon>
        <taxon>Thermoanaerobacterales</taxon>
        <taxon>Thermoanaerobacteraceae</taxon>
        <taxon>Ammonifex</taxon>
    </lineage>
</organism>
<dbReference type="GO" id="GO:0005737">
    <property type="term" value="C:cytoplasm"/>
    <property type="evidence" value="ECO:0007669"/>
    <property type="project" value="UniProtKB-SubCell"/>
</dbReference>
<feature type="coiled-coil region" evidence="3">
    <location>
        <begin position="72"/>
        <end position="99"/>
    </location>
</feature>
<dbReference type="PANTHER" id="PTHR46268:SF6">
    <property type="entry name" value="UNIVERSAL STRESS PROTEIN UP12"/>
    <property type="match status" value="1"/>
</dbReference>
<dbReference type="HOGENOM" id="CLU_049301_11_1_9"/>
<evidence type="ECO:0000256" key="2">
    <source>
        <dbReference type="PIRNR" id="PIRNR006276"/>
    </source>
</evidence>
<reference evidence="5 6" key="1">
    <citation type="submission" date="2009-10" db="EMBL/GenBank/DDBJ databases">
        <title>Complete sequence of chromosome of Ammonifex degensii KC4.</title>
        <authorList>
            <consortium name="US DOE Joint Genome Institute"/>
            <person name="Kerfeld C."/>
            <person name="Goodner B."/>
            <person name="Huber H."/>
            <person name="Stetter K."/>
            <person name="Lucas S."/>
            <person name="Copeland A."/>
            <person name="Lapidus A."/>
            <person name="Glavina del Rio T."/>
            <person name="Dalin E."/>
            <person name="Tice H."/>
            <person name="Bruce D."/>
            <person name="Goodwin L."/>
            <person name="Pitluck S."/>
            <person name="Saunders E."/>
            <person name="Brettin T."/>
            <person name="Detter J.C."/>
            <person name="Han C."/>
            <person name="Larimer F."/>
            <person name="Land M."/>
            <person name="Hauser L."/>
            <person name="Kyrpides N."/>
            <person name="Ovchinnikova G."/>
            <person name="Richardson P."/>
        </authorList>
    </citation>
    <scope>NUCLEOTIDE SEQUENCE [LARGE SCALE GENOMIC DNA]</scope>
    <source>
        <strain evidence="6">DSM 10501 / KC4</strain>
    </source>
</reference>
<sequence length="160" mass="17591">MGKERSRRAMYNKILVAVDGSENALRAVREAVRLAKGNPEAEITLITIVPPLDSAFAYGTWFTPQEVQDREKKVIDALLARAEEIIKEAEEVAKEDGGEKIKSVIQVGDPAQAIVTYADKEKFDVIVMGKRGRGIIRELLLGSVSNKVIHLASCPVLLVH</sequence>
<dbReference type="PIRSF" id="PIRSF006276">
    <property type="entry name" value="UspA"/>
    <property type="match status" value="1"/>
</dbReference>
<evidence type="ECO:0000256" key="1">
    <source>
        <dbReference type="ARBA" id="ARBA00008791"/>
    </source>
</evidence>
<dbReference type="STRING" id="429009.Adeg_0631"/>
<comment type="subcellular location">
    <subcellularLocation>
        <location evidence="2">Cytoplasm</location>
    </subcellularLocation>
</comment>
<evidence type="ECO:0000259" key="4">
    <source>
        <dbReference type="Pfam" id="PF00582"/>
    </source>
</evidence>
<dbReference type="Gene3D" id="3.40.50.620">
    <property type="entry name" value="HUPs"/>
    <property type="match status" value="1"/>
</dbReference>
<evidence type="ECO:0000313" key="6">
    <source>
        <dbReference type="Proteomes" id="UP000002620"/>
    </source>
</evidence>
<protein>
    <recommendedName>
        <fullName evidence="2">Universal stress protein</fullName>
    </recommendedName>
</protein>